<reference evidence="1 2" key="1">
    <citation type="submission" date="2016-06" db="EMBL/GenBank/DDBJ databases">
        <authorList>
            <person name="Kjaerup R.B."/>
            <person name="Dalgaard T.S."/>
            <person name="Juul-Madsen H.R."/>
        </authorList>
    </citation>
    <scope>NUCLEOTIDE SEQUENCE [LARGE SCALE GENOMIC DNA]</scope>
    <source>
        <strain evidence="1 2">DSM 43904</strain>
    </source>
</reference>
<dbReference type="EMBL" id="LT607750">
    <property type="protein sequence ID" value="SCG69653.1"/>
    <property type="molecule type" value="Genomic_DNA"/>
</dbReference>
<dbReference type="Proteomes" id="UP000198217">
    <property type="component" value="Chromosome I"/>
</dbReference>
<proteinExistence type="predicted"/>
<protein>
    <submittedName>
        <fullName evidence="1">Uncharacterized protein</fullName>
    </submittedName>
</protein>
<evidence type="ECO:0000313" key="1">
    <source>
        <dbReference type="EMBL" id="SCG69653.1"/>
    </source>
</evidence>
<evidence type="ECO:0000313" key="2">
    <source>
        <dbReference type="Proteomes" id="UP000198217"/>
    </source>
</evidence>
<organism evidence="1 2">
    <name type="scientific">Micromonospora echinaurantiaca</name>
    <dbReference type="NCBI Taxonomy" id="47857"/>
    <lineage>
        <taxon>Bacteria</taxon>
        <taxon>Bacillati</taxon>
        <taxon>Actinomycetota</taxon>
        <taxon>Actinomycetes</taxon>
        <taxon>Micromonosporales</taxon>
        <taxon>Micromonosporaceae</taxon>
        <taxon>Micromonospora</taxon>
    </lineage>
</organism>
<accession>A0A1C5JGP3</accession>
<name>A0A1C5JGP3_9ACTN</name>
<sequence>MSRFKFAGNFGAIHQPEYRRMARDENINPRAFRVHFAALGYANQIGHAEFGPGELAQALSIGYGRQADKATDKAVAAAKQMGLILPESGIRCLILPHTLFQTGKGTTYCKFHGIDIRDLAGVRSPVVPL</sequence>
<gene>
    <name evidence="1" type="ORF">GA0070609_4433</name>
</gene>
<dbReference type="AlphaFoldDB" id="A0A1C5JGP3"/>
<dbReference type="RefSeq" id="WP_088995499.1">
    <property type="nucleotide sequence ID" value="NZ_LT607750.1"/>
</dbReference>
<keyword evidence="2" id="KW-1185">Reference proteome</keyword>